<protein>
    <submittedName>
        <fullName evidence="1">Uncharacterized protein</fullName>
    </submittedName>
</protein>
<organism evidence="1 2">
    <name type="scientific">Paenibacillus validus</name>
    <dbReference type="NCBI Taxonomy" id="44253"/>
    <lineage>
        <taxon>Bacteria</taxon>
        <taxon>Bacillati</taxon>
        <taxon>Bacillota</taxon>
        <taxon>Bacilli</taxon>
        <taxon>Bacillales</taxon>
        <taxon>Paenibacillaceae</taxon>
        <taxon>Paenibacillus</taxon>
    </lineage>
</organism>
<proteinExistence type="predicted"/>
<evidence type="ECO:0000313" key="1">
    <source>
        <dbReference type="EMBL" id="MUG70022.1"/>
    </source>
</evidence>
<accession>A0A7X2Z865</accession>
<evidence type="ECO:0000313" key="2">
    <source>
        <dbReference type="Proteomes" id="UP000450917"/>
    </source>
</evidence>
<dbReference type="AlphaFoldDB" id="A0A7X2Z865"/>
<dbReference type="RefSeq" id="WP_127604259.1">
    <property type="nucleotide sequence ID" value="NZ_JARTHJ010000049.1"/>
</dbReference>
<dbReference type="EMBL" id="WNZX01000002">
    <property type="protein sequence ID" value="MUG70022.1"/>
    <property type="molecule type" value="Genomic_DNA"/>
</dbReference>
<gene>
    <name evidence="1" type="ORF">GNP93_04950</name>
</gene>
<reference evidence="1 2" key="1">
    <citation type="submission" date="2019-11" db="EMBL/GenBank/DDBJ databases">
        <title>Draft genome sequences of five Paenibacillus species of dairy origin.</title>
        <authorList>
            <person name="Olajide A.M."/>
            <person name="Chen S."/>
            <person name="Lapointe G."/>
        </authorList>
    </citation>
    <scope>NUCLEOTIDE SEQUENCE [LARGE SCALE GENOMIC DNA]</scope>
    <source>
        <strain evidence="1 2">2CS3</strain>
    </source>
</reference>
<dbReference type="Proteomes" id="UP000450917">
    <property type="component" value="Unassembled WGS sequence"/>
</dbReference>
<comment type="caution">
    <text evidence="1">The sequence shown here is derived from an EMBL/GenBank/DDBJ whole genome shotgun (WGS) entry which is preliminary data.</text>
</comment>
<name>A0A7X2Z865_9BACL</name>
<keyword evidence="2" id="KW-1185">Reference proteome</keyword>
<sequence length="260" mass="28993">MHTTDMISSADFDFVIDGQPATLEDIFPGMKPHDRVGIVVRESGGGIGASALIMAAMAKVYDFYRPKLGNTPGKLRIYPEFYVFHVGQRHMDHYWMDIWPPHKEVEVIDDPEQILEAINDRAITRLLVPDTPPVTAVTLYEAIREDQINPSAATFLQETVSSAEQRILSAVAYSSTGRTRRADVLIRSCLAAEQVVIASINSSESLTTEQREQLCAKRDALMEGGRAAETYRRIPFDEAIRMLTTSTLASGVTRRYIALM</sequence>